<evidence type="ECO:0000313" key="12">
    <source>
        <dbReference type="Proteomes" id="UP000685013"/>
    </source>
</evidence>
<evidence type="ECO:0000256" key="8">
    <source>
        <dbReference type="SAM" id="MobiDB-lite"/>
    </source>
</evidence>
<sequence>MDSALSVMASNAPLFTLSTITRSFSTLNFTHSLSISPISTLSFSLRAAVPPLHRRHKFISNSSSGNGNGGVRGESGGGGGGDDGGPDGGDVGSNLLAGEAEDDAALSADAIVLGVGGMTCKGCSASVKRILESQPQVSHASVDLASETAVVWPAAEAKITPNWREELGEALAKHLTTCGFSSKVQGQHHKFDKESSFQGPFFSVVSNPNPNLHHPTNMSHFGRSGPPDIADTYSLLVLNITFRTTADDLYPLFHKYGKVVDIFIPRDRRTGDSRGFAFVRYKYADEAQKAVERLDGIVVDGREITVQFAKYGPNAERIHKGKVSESFPKSRYRSRSRSPRRRHRDDHRDRDYRRRSRSRSRSRSLDRIDHDRRGRERERERDYRRRSRSISPRRPSPDYSKGRGRGRYIDERRSRSRSRSRSHSHSHSQSRGRGRGRSVDSASPGRQSPSPRSASPQRSPSPRGESPERNGDGGRSPTSRSVSPRGQPADSRSPSQPNSDVDK</sequence>
<dbReference type="PROSITE" id="PS01047">
    <property type="entry name" value="HMA_1"/>
    <property type="match status" value="1"/>
</dbReference>
<dbReference type="InterPro" id="IPR017969">
    <property type="entry name" value="Heavy-metal-associated_CS"/>
</dbReference>
<dbReference type="CDD" id="cd12311">
    <property type="entry name" value="RRM_SRSF2_SRSF8"/>
    <property type="match status" value="1"/>
</dbReference>
<dbReference type="AlphaFoldDB" id="A0AAV6LXP7"/>
<dbReference type="PANTHER" id="PTHR48028:SF4">
    <property type="entry name" value="SC35-LIKE SPLICING FACTOR"/>
    <property type="match status" value="1"/>
</dbReference>
<evidence type="ECO:0000256" key="7">
    <source>
        <dbReference type="PROSITE-ProRule" id="PRU00176"/>
    </source>
</evidence>
<dbReference type="GO" id="GO:0008380">
    <property type="term" value="P:RNA splicing"/>
    <property type="evidence" value="ECO:0007669"/>
    <property type="project" value="UniProtKB-KW"/>
</dbReference>
<dbReference type="EMBL" id="JAGKQH010000019">
    <property type="protein sequence ID" value="KAG6571679.1"/>
    <property type="molecule type" value="Genomic_DNA"/>
</dbReference>
<keyword evidence="3" id="KW-0479">Metal-binding</keyword>
<evidence type="ECO:0000256" key="5">
    <source>
        <dbReference type="ARBA" id="ARBA00023187"/>
    </source>
</evidence>
<dbReference type="InterPro" id="IPR000504">
    <property type="entry name" value="RRM_dom"/>
</dbReference>
<feature type="domain" description="RRM" evidence="9">
    <location>
        <begin position="233"/>
        <end position="311"/>
    </location>
</feature>
<dbReference type="Proteomes" id="UP000685013">
    <property type="component" value="Chromosome 19"/>
</dbReference>
<comment type="caution">
    <text evidence="11">The sequence shown here is derived from an EMBL/GenBank/DDBJ whole genome shotgun (WGS) entry which is preliminary data.</text>
</comment>
<evidence type="ECO:0000256" key="4">
    <source>
        <dbReference type="ARBA" id="ARBA00022884"/>
    </source>
</evidence>
<comment type="subcellular location">
    <subcellularLocation>
        <location evidence="1">Nucleus</location>
    </subcellularLocation>
</comment>
<feature type="compositionally biased region" description="Basic residues" evidence="8">
    <location>
        <begin position="330"/>
        <end position="345"/>
    </location>
</feature>
<proteinExistence type="predicted"/>
<feature type="compositionally biased region" description="Polar residues" evidence="8">
    <location>
        <begin position="476"/>
        <end position="503"/>
    </location>
</feature>
<keyword evidence="6" id="KW-0539">Nucleus</keyword>
<evidence type="ECO:0000256" key="3">
    <source>
        <dbReference type="ARBA" id="ARBA00022723"/>
    </source>
</evidence>
<dbReference type="PROSITE" id="PS50846">
    <property type="entry name" value="HMA_2"/>
    <property type="match status" value="1"/>
</dbReference>
<dbReference type="InterPro" id="IPR006121">
    <property type="entry name" value="HMA_dom"/>
</dbReference>
<dbReference type="GO" id="GO:0046872">
    <property type="term" value="F:metal ion binding"/>
    <property type="evidence" value="ECO:0007669"/>
    <property type="project" value="UniProtKB-KW"/>
</dbReference>
<dbReference type="FunFam" id="3.30.70.330:FF:000192">
    <property type="entry name" value="Serine/arginine-rich splicing factor SC35"/>
    <property type="match status" value="1"/>
</dbReference>
<feature type="compositionally biased region" description="Low complexity" evidence="8">
    <location>
        <begin position="389"/>
        <end position="399"/>
    </location>
</feature>
<evidence type="ECO:0000256" key="6">
    <source>
        <dbReference type="ARBA" id="ARBA00023242"/>
    </source>
</evidence>
<feature type="compositionally biased region" description="Basic and acidic residues" evidence="8">
    <location>
        <begin position="363"/>
        <end position="383"/>
    </location>
</feature>
<dbReference type="PANTHER" id="PTHR48028">
    <property type="entry name" value="GLYCINE-RICH RNA-BINDING PROTEIN RZ1A"/>
    <property type="match status" value="1"/>
</dbReference>
<reference evidence="11 12" key="1">
    <citation type="journal article" date="2021" name="Hortic Res">
        <title>The domestication of Cucurbita argyrosperma as revealed by the genome of its wild relative.</title>
        <authorList>
            <person name="Barrera-Redondo J."/>
            <person name="Sanchez-de la Vega G."/>
            <person name="Aguirre-Liguori J.A."/>
            <person name="Castellanos-Morales G."/>
            <person name="Gutierrez-Guerrero Y.T."/>
            <person name="Aguirre-Dugua X."/>
            <person name="Aguirre-Planter E."/>
            <person name="Tenaillon M.I."/>
            <person name="Lira-Saade R."/>
            <person name="Eguiarte L.E."/>
        </authorList>
    </citation>
    <scope>NUCLEOTIDE SEQUENCE [LARGE SCALE GENOMIC DNA]</scope>
    <source>
        <strain evidence="11">JBR-2021</strain>
    </source>
</reference>
<dbReference type="GO" id="GO:0003723">
    <property type="term" value="F:RNA binding"/>
    <property type="evidence" value="ECO:0007669"/>
    <property type="project" value="UniProtKB-UniRule"/>
</dbReference>
<keyword evidence="2" id="KW-0507">mRNA processing</keyword>
<keyword evidence="4 7" id="KW-0694">RNA-binding</keyword>
<evidence type="ECO:0000256" key="1">
    <source>
        <dbReference type="ARBA" id="ARBA00004123"/>
    </source>
</evidence>
<dbReference type="Pfam" id="PF00403">
    <property type="entry name" value="HMA"/>
    <property type="match status" value="1"/>
</dbReference>
<feature type="region of interest" description="Disordered" evidence="8">
    <location>
        <begin position="57"/>
        <end position="95"/>
    </location>
</feature>
<feature type="domain" description="HMA" evidence="10">
    <location>
        <begin position="109"/>
        <end position="176"/>
    </location>
</feature>
<dbReference type="InterPro" id="IPR051106">
    <property type="entry name" value="RNA-bind/splicing_reg"/>
</dbReference>
<dbReference type="FunFam" id="3.30.70.100:FF:000047">
    <property type="entry name" value="Copper-transporting ATPase PAA1, chloroplastic"/>
    <property type="match status" value="1"/>
</dbReference>
<keyword evidence="5" id="KW-0508">mRNA splicing</keyword>
<name>A0AAV6LXP7_9ROSI</name>
<evidence type="ECO:0000259" key="9">
    <source>
        <dbReference type="PROSITE" id="PS50102"/>
    </source>
</evidence>
<feature type="compositionally biased region" description="Low complexity" evidence="8">
    <location>
        <begin position="441"/>
        <end position="464"/>
    </location>
</feature>
<accession>A0AAV6LXP7</accession>
<evidence type="ECO:0000256" key="2">
    <source>
        <dbReference type="ARBA" id="ARBA00022664"/>
    </source>
</evidence>
<organism evidence="11 12">
    <name type="scientific">Cucurbita argyrosperma subsp. sororia</name>
    <dbReference type="NCBI Taxonomy" id="37648"/>
    <lineage>
        <taxon>Eukaryota</taxon>
        <taxon>Viridiplantae</taxon>
        <taxon>Streptophyta</taxon>
        <taxon>Embryophyta</taxon>
        <taxon>Tracheophyta</taxon>
        <taxon>Spermatophyta</taxon>
        <taxon>Magnoliopsida</taxon>
        <taxon>eudicotyledons</taxon>
        <taxon>Gunneridae</taxon>
        <taxon>Pentapetalae</taxon>
        <taxon>rosids</taxon>
        <taxon>fabids</taxon>
        <taxon>Cucurbitales</taxon>
        <taxon>Cucurbitaceae</taxon>
        <taxon>Cucurbiteae</taxon>
        <taxon>Cucurbita</taxon>
    </lineage>
</organism>
<keyword evidence="12" id="KW-1185">Reference proteome</keyword>
<evidence type="ECO:0000259" key="10">
    <source>
        <dbReference type="PROSITE" id="PS50846"/>
    </source>
</evidence>
<feature type="region of interest" description="Disordered" evidence="8">
    <location>
        <begin position="319"/>
        <end position="503"/>
    </location>
</feature>
<feature type="compositionally biased region" description="Basic residues" evidence="8">
    <location>
        <begin position="414"/>
        <end position="436"/>
    </location>
</feature>
<dbReference type="Pfam" id="PF00076">
    <property type="entry name" value="RRM_1"/>
    <property type="match status" value="1"/>
</dbReference>
<dbReference type="GO" id="GO:0005634">
    <property type="term" value="C:nucleus"/>
    <property type="evidence" value="ECO:0007669"/>
    <property type="project" value="UniProtKB-SubCell"/>
</dbReference>
<dbReference type="CDD" id="cd00371">
    <property type="entry name" value="HMA"/>
    <property type="match status" value="1"/>
</dbReference>
<dbReference type="GO" id="GO:0006397">
    <property type="term" value="P:mRNA processing"/>
    <property type="evidence" value="ECO:0007669"/>
    <property type="project" value="UniProtKB-KW"/>
</dbReference>
<feature type="non-terminal residue" evidence="11">
    <location>
        <position position="1"/>
    </location>
</feature>
<feature type="compositionally biased region" description="Gly residues" evidence="8">
    <location>
        <begin position="66"/>
        <end position="91"/>
    </location>
</feature>
<evidence type="ECO:0000313" key="11">
    <source>
        <dbReference type="EMBL" id="KAG6571679.1"/>
    </source>
</evidence>
<dbReference type="SMART" id="SM00360">
    <property type="entry name" value="RRM"/>
    <property type="match status" value="1"/>
</dbReference>
<gene>
    <name evidence="11" type="primary">SC35</name>
    <name evidence="11" type="ORF">SDJN03_28407</name>
</gene>
<feature type="compositionally biased region" description="Basic residues" evidence="8">
    <location>
        <begin position="353"/>
        <end position="362"/>
    </location>
</feature>
<dbReference type="PROSITE" id="PS50102">
    <property type="entry name" value="RRM"/>
    <property type="match status" value="1"/>
</dbReference>
<protein>
    <submittedName>
        <fullName evidence="11">Serine/arginine-rich splicing factor SC35</fullName>
    </submittedName>
</protein>